<organism evidence="2 3">
    <name type="scientific">Anaerosacchariphilus hominis</name>
    <dbReference type="NCBI Taxonomy" id="2763017"/>
    <lineage>
        <taxon>Bacteria</taxon>
        <taxon>Bacillati</taxon>
        <taxon>Bacillota</taxon>
        <taxon>Clostridia</taxon>
        <taxon>Lachnospirales</taxon>
        <taxon>Lachnospiraceae</taxon>
        <taxon>Anaerosacchariphilus</taxon>
    </lineage>
</organism>
<reference evidence="2" key="1">
    <citation type="submission" date="2020-08" db="EMBL/GenBank/DDBJ databases">
        <title>Genome public.</title>
        <authorList>
            <person name="Liu C."/>
            <person name="Sun Q."/>
        </authorList>
    </citation>
    <scope>NUCLEOTIDE SEQUENCE</scope>
    <source>
        <strain evidence="2">NSJ-68</strain>
    </source>
</reference>
<dbReference type="GO" id="GO:0006355">
    <property type="term" value="P:regulation of DNA-templated transcription"/>
    <property type="evidence" value="ECO:0007669"/>
    <property type="project" value="InterPro"/>
</dbReference>
<dbReference type="InterPro" id="IPR000551">
    <property type="entry name" value="MerR-type_HTH_dom"/>
</dbReference>
<comment type="caution">
    <text evidence="2">The sequence shown here is derived from an EMBL/GenBank/DDBJ whole genome shotgun (WGS) entry which is preliminary data.</text>
</comment>
<evidence type="ECO:0000259" key="1">
    <source>
        <dbReference type="Pfam" id="PF00376"/>
    </source>
</evidence>
<dbReference type="Gene3D" id="1.10.1660.10">
    <property type="match status" value="1"/>
</dbReference>
<dbReference type="Pfam" id="PF00376">
    <property type="entry name" value="MerR"/>
    <property type="match status" value="1"/>
</dbReference>
<dbReference type="SUPFAM" id="SSF46955">
    <property type="entry name" value="Putative DNA-binding domain"/>
    <property type="match status" value="1"/>
</dbReference>
<gene>
    <name evidence="2" type="ORF">H8S44_09485</name>
</gene>
<dbReference type="InterPro" id="IPR009061">
    <property type="entry name" value="DNA-bd_dom_put_sf"/>
</dbReference>
<feature type="domain" description="HTH merR-type" evidence="1">
    <location>
        <begin position="4"/>
        <end position="31"/>
    </location>
</feature>
<dbReference type="EMBL" id="JACOOR010000005">
    <property type="protein sequence ID" value="MBC5660002.1"/>
    <property type="molecule type" value="Genomic_DNA"/>
</dbReference>
<dbReference type="Proteomes" id="UP000649345">
    <property type="component" value="Unassembled WGS sequence"/>
</dbReference>
<keyword evidence="3" id="KW-1185">Reference proteome</keyword>
<protein>
    <submittedName>
        <fullName evidence="2">MerR family DNA-binding transcriptional regulator</fullName>
    </submittedName>
</protein>
<evidence type="ECO:0000313" key="2">
    <source>
        <dbReference type="EMBL" id="MBC5660002.1"/>
    </source>
</evidence>
<dbReference type="AlphaFoldDB" id="A0A923LDA2"/>
<sequence>MGGIEEIAELSGLLTSTLRYYAKKGRLPQPPLSDFL</sequence>
<name>A0A923LDA2_9FIRM</name>
<keyword evidence="2" id="KW-0238">DNA-binding</keyword>
<dbReference type="GO" id="GO:0003677">
    <property type="term" value="F:DNA binding"/>
    <property type="evidence" value="ECO:0007669"/>
    <property type="project" value="UniProtKB-KW"/>
</dbReference>
<proteinExistence type="predicted"/>
<accession>A0A923LDA2</accession>
<evidence type="ECO:0000313" key="3">
    <source>
        <dbReference type="Proteomes" id="UP000649345"/>
    </source>
</evidence>